<dbReference type="GO" id="GO:0007165">
    <property type="term" value="P:signal transduction"/>
    <property type="evidence" value="ECO:0007669"/>
    <property type="project" value="UniProtKB-KW"/>
</dbReference>
<keyword evidence="8" id="KW-0675">Receptor</keyword>
<dbReference type="GO" id="GO:0005886">
    <property type="term" value="C:plasma membrane"/>
    <property type="evidence" value="ECO:0007669"/>
    <property type="project" value="UniProtKB-SubCell"/>
</dbReference>
<dbReference type="Pfam" id="PF02949">
    <property type="entry name" value="7tm_6"/>
    <property type="match status" value="1"/>
</dbReference>
<gene>
    <name evidence="12" type="primary">LOC106751274</name>
</gene>
<sequence length="316" mass="35470">MGSFNYLVLLQHSVNIRDCIEHMSADWGMMQKADDREVMMQHAKFGRFIAVICGVIMQGGSFLYGVAKAMKTVTIVIGNETVTMHPMTCPAYSKIIDMRYSPVNEIVLVIQILSTFVVSFATVGICSLAAVLATHASGQLNVLYMRLDELSKKQKEGNHIDEQRMIVIVEHHLRVLSFISRVENIMHKASLVELTGCTIILCLLGYYILMNWGTFDAAQITSYVIVYVSMAFNIFIFCYIGEIITEKCKRVGEVAYMTNWYNLHHKTAHGLVLIIARSSNVIKITAGKLIQLSIATFGDVFKTSLAYLNILRTMTT</sequence>
<dbReference type="PANTHER" id="PTHR21137:SF35">
    <property type="entry name" value="ODORANT RECEPTOR 19A-RELATED"/>
    <property type="match status" value="1"/>
</dbReference>
<feature type="transmembrane region" description="Helical" evidence="10">
    <location>
        <begin position="191"/>
        <end position="208"/>
    </location>
</feature>
<keyword evidence="5" id="KW-0552">Olfaction</keyword>
<reference evidence="12" key="1">
    <citation type="submission" date="2025-08" db="UniProtKB">
        <authorList>
            <consortium name="RefSeq"/>
        </authorList>
    </citation>
    <scope>IDENTIFICATION</scope>
</reference>
<keyword evidence="3" id="KW-0716">Sensory transduction</keyword>
<dbReference type="GO" id="GO:0004984">
    <property type="term" value="F:olfactory receptor activity"/>
    <property type="evidence" value="ECO:0007669"/>
    <property type="project" value="InterPro"/>
</dbReference>
<evidence type="ECO:0000256" key="8">
    <source>
        <dbReference type="ARBA" id="ARBA00023170"/>
    </source>
</evidence>
<keyword evidence="7 10" id="KW-0472">Membrane</keyword>
<evidence type="ECO:0000256" key="6">
    <source>
        <dbReference type="ARBA" id="ARBA00022989"/>
    </source>
</evidence>
<evidence type="ECO:0000256" key="4">
    <source>
        <dbReference type="ARBA" id="ARBA00022692"/>
    </source>
</evidence>
<dbReference type="AlphaFoldDB" id="A0A6P3YCL0"/>
<evidence type="ECO:0000313" key="12">
    <source>
        <dbReference type="RefSeq" id="XP_014487622.1"/>
    </source>
</evidence>
<keyword evidence="2" id="KW-1003">Cell membrane</keyword>
<feature type="transmembrane region" description="Helical" evidence="10">
    <location>
        <begin position="106"/>
        <end position="133"/>
    </location>
</feature>
<evidence type="ECO:0000256" key="3">
    <source>
        <dbReference type="ARBA" id="ARBA00022606"/>
    </source>
</evidence>
<dbReference type="PANTHER" id="PTHR21137">
    <property type="entry name" value="ODORANT RECEPTOR"/>
    <property type="match status" value="1"/>
</dbReference>
<keyword evidence="11" id="KW-1185">Reference proteome</keyword>
<evidence type="ECO:0000256" key="2">
    <source>
        <dbReference type="ARBA" id="ARBA00022475"/>
    </source>
</evidence>
<organism evidence="11 12">
    <name type="scientific">Dinoponera quadriceps</name>
    <name type="common">South American ant</name>
    <dbReference type="NCBI Taxonomy" id="609295"/>
    <lineage>
        <taxon>Eukaryota</taxon>
        <taxon>Metazoa</taxon>
        <taxon>Ecdysozoa</taxon>
        <taxon>Arthropoda</taxon>
        <taxon>Hexapoda</taxon>
        <taxon>Insecta</taxon>
        <taxon>Pterygota</taxon>
        <taxon>Neoptera</taxon>
        <taxon>Endopterygota</taxon>
        <taxon>Hymenoptera</taxon>
        <taxon>Apocrita</taxon>
        <taxon>Aculeata</taxon>
        <taxon>Formicoidea</taxon>
        <taxon>Formicidae</taxon>
        <taxon>Ponerinae</taxon>
        <taxon>Ponerini</taxon>
        <taxon>Dinoponera</taxon>
    </lineage>
</organism>
<evidence type="ECO:0000256" key="5">
    <source>
        <dbReference type="ARBA" id="ARBA00022725"/>
    </source>
</evidence>
<keyword evidence="9" id="KW-0807">Transducer</keyword>
<evidence type="ECO:0000256" key="7">
    <source>
        <dbReference type="ARBA" id="ARBA00023136"/>
    </source>
</evidence>
<evidence type="ECO:0000313" key="11">
    <source>
        <dbReference type="Proteomes" id="UP000515204"/>
    </source>
</evidence>
<feature type="transmembrane region" description="Helical" evidence="10">
    <location>
        <begin position="220"/>
        <end position="240"/>
    </location>
</feature>
<proteinExistence type="predicted"/>
<protein>
    <submittedName>
        <fullName evidence="12">Odorant receptor 4-like</fullName>
    </submittedName>
</protein>
<dbReference type="RefSeq" id="XP_014487622.1">
    <property type="nucleotide sequence ID" value="XM_014632136.1"/>
</dbReference>
<name>A0A6P3YCL0_DINQU</name>
<feature type="transmembrane region" description="Helical" evidence="10">
    <location>
        <begin position="45"/>
        <end position="67"/>
    </location>
</feature>
<dbReference type="GeneID" id="106751274"/>
<comment type="subcellular location">
    <subcellularLocation>
        <location evidence="1">Cell membrane</location>
        <topology evidence="1">Multi-pass membrane protein</topology>
    </subcellularLocation>
</comment>
<dbReference type="GO" id="GO:0005549">
    <property type="term" value="F:odorant binding"/>
    <property type="evidence" value="ECO:0007669"/>
    <property type="project" value="InterPro"/>
</dbReference>
<evidence type="ECO:0000256" key="10">
    <source>
        <dbReference type="SAM" id="Phobius"/>
    </source>
</evidence>
<dbReference type="OrthoDB" id="7539170at2759"/>
<dbReference type="Proteomes" id="UP000515204">
    <property type="component" value="Unplaced"/>
</dbReference>
<dbReference type="InterPro" id="IPR004117">
    <property type="entry name" value="7tm6_olfct_rcpt"/>
</dbReference>
<keyword evidence="4 10" id="KW-0812">Transmembrane</keyword>
<evidence type="ECO:0000256" key="9">
    <source>
        <dbReference type="ARBA" id="ARBA00023224"/>
    </source>
</evidence>
<evidence type="ECO:0000256" key="1">
    <source>
        <dbReference type="ARBA" id="ARBA00004651"/>
    </source>
</evidence>
<keyword evidence="6 10" id="KW-1133">Transmembrane helix</keyword>
<accession>A0A6P3YCL0</accession>
<dbReference type="KEGG" id="dqu:106751274"/>